<dbReference type="PROSITE" id="PS51318">
    <property type="entry name" value="TAT"/>
    <property type="match status" value="1"/>
</dbReference>
<evidence type="ECO:0000259" key="3">
    <source>
        <dbReference type="Pfam" id="PF22725"/>
    </source>
</evidence>
<feature type="domain" description="Gfo/Idh/MocA-like oxidoreductase N-terminal" evidence="2">
    <location>
        <begin position="55"/>
        <end position="172"/>
    </location>
</feature>
<dbReference type="Gene3D" id="3.30.360.10">
    <property type="entry name" value="Dihydrodipicolinate Reductase, domain 2"/>
    <property type="match status" value="1"/>
</dbReference>
<dbReference type="InterPro" id="IPR000683">
    <property type="entry name" value="Gfo/Idh/MocA-like_OxRdtase_N"/>
</dbReference>
<dbReference type="InterPro" id="IPR055170">
    <property type="entry name" value="GFO_IDH_MocA-like_dom"/>
</dbReference>
<dbReference type="RefSeq" id="WP_191039265.1">
    <property type="nucleotide sequence ID" value="NZ_JACXAA010000003.1"/>
</dbReference>
<dbReference type="SUPFAM" id="SSF51735">
    <property type="entry name" value="NAD(P)-binding Rossmann-fold domains"/>
    <property type="match status" value="1"/>
</dbReference>
<dbReference type="InterPro" id="IPR050463">
    <property type="entry name" value="Gfo/Idh/MocA_oxidrdct_glycsds"/>
</dbReference>
<dbReference type="GO" id="GO:0016491">
    <property type="term" value="F:oxidoreductase activity"/>
    <property type="evidence" value="ECO:0007669"/>
    <property type="project" value="UniProtKB-KW"/>
</dbReference>
<organism evidence="4 5">
    <name type="scientific">Spirosoma validum</name>
    <dbReference type="NCBI Taxonomy" id="2771355"/>
    <lineage>
        <taxon>Bacteria</taxon>
        <taxon>Pseudomonadati</taxon>
        <taxon>Bacteroidota</taxon>
        <taxon>Cytophagia</taxon>
        <taxon>Cytophagales</taxon>
        <taxon>Cytophagaceae</taxon>
        <taxon>Spirosoma</taxon>
    </lineage>
</organism>
<dbReference type="Gene3D" id="3.40.50.720">
    <property type="entry name" value="NAD(P)-binding Rossmann-like Domain"/>
    <property type="match status" value="1"/>
</dbReference>
<evidence type="ECO:0000313" key="4">
    <source>
        <dbReference type="EMBL" id="MBD2753675.1"/>
    </source>
</evidence>
<proteinExistence type="predicted"/>
<dbReference type="InterPro" id="IPR036291">
    <property type="entry name" value="NAD(P)-bd_dom_sf"/>
</dbReference>
<evidence type="ECO:0000256" key="1">
    <source>
        <dbReference type="ARBA" id="ARBA00023002"/>
    </source>
</evidence>
<dbReference type="AlphaFoldDB" id="A0A927B1H9"/>
<dbReference type="GO" id="GO:0000166">
    <property type="term" value="F:nucleotide binding"/>
    <property type="evidence" value="ECO:0007669"/>
    <property type="project" value="InterPro"/>
</dbReference>
<dbReference type="SUPFAM" id="SSF55347">
    <property type="entry name" value="Glyceraldehyde-3-phosphate dehydrogenase-like, C-terminal domain"/>
    <property type="match status" value="1"/>
</dbReference>
<dbReference type="PANTHER" id="PTHR43818">
    <property type="entry name" value="BCDNA.GH03377"/>
    <property type="match status" value="1"/>
</dbReference>
<evidence type="ECO:0000259" key="2">
    <source>
        <dbReference type="Pfam" id="PF01408"/>
    </source>
</evidence>
<dbReference type="Proteomes" id="UP000653797">
    <property type="component" value="Unassembled WGS sequence"/>
</dbReference>
<gene>
    <name evidence="4" type="ORF">IC230_12295</name>
</gene>
<keyword evidence="5" id="KW-1185">Reference proteome</keyword>
<name>A0A927B1H9_9BACT</name>
<reference evidence="4" key="1">
    <citation type="submission" date="2020-09" db="EMBL/GenBank/DDBJ databases">
        <authorList>
            <person name="Kim M.K."/>
        </authorList>
    </citation>
    <scope>NUCLEOTIDE SEQUENCE</scope>
    <source>
        <strain evidence="4">BT704</strain>
    </source>
</reference>
<dbReference type="Pfam" id="PF22725">
    <property type="entry name" value="GFO_IDH_MocA_C3"/>
    <property type="match status" value="1"/>
</dbReference>
<comment type="caution">
    <text evidence="4">The sequence shown here is derived from an EMBL/GenBank/DDBJ whole genome shotgun (WGS) entry which is preliminary data.</text>
</comment>
<dbReference type="InterPro" id="IPR006311">
    <property type="entry name" value="TAT_signal"/>
</dbReference>
<protein>
    <submittedName>
        <fullName evidence="4">Gfo/Idh/MocA family oxidoreductase</fullName>
    </submittedName>
</protein>
<feature type="domain" description="GFO/IDH/MocA-like oxidoreductase" evidence="3">
    <location>
        <begin position="185"/>
        <end position="311"/>
    </location>
</feature>
<keyword evidence="1" id="KW-0560">Oxidoreductase</keyword>
<dbReference type="EMBL" id="JACXAA010000003">
    <property type="protein sequence ID" value="MBD2753675.1"/>
    <property type="molecule type" value="Genomic_DNA"/>
</dbReference>
<dbReference type="Pfam" id="PF01408">
    <property type="entry name" value="GFO_IDH_MocA"/>
    <property type="match status" value="1"/>
</dbReference>
<evidence type="ECO:0000313" key="5">
    <source>
        <dbReference type="Proteomes" id="UP000653797"/>
    </source>
</evidence>
<accession>A0A927B1H9</accession>
<dbReference type="PANTHER" id="PTHR43818:SF11">
    <property type="entry name" value="BCDNA.GH03377"/>
    <property type="match status" value="1"/>
</dbReference>
<sequence>MNESQANRRQFLKESITTAAGLVALPTLPDVAIGAPAIISSQVLGSDGKPAAVRIRFSVIGMNHGHIYGQVGAVTRGGGELVSFYAKEPELAAEFAKRFPQAKQAKSESEILDDKSIQLVLSSAIANERAPLGVRVMKSGKDFMSDKPGITTLEQLAEVRKVQKETKRIYSIMYSERLENKATVKAGELVKAGAIGNVIQTVGLGPHRIGLTSRPAWFFEKKQFGGIICDIASHQFDQFLFFTGSNQADIVASQVGNLHYPQYPNFEDFGDVMLRGNGGMGYIRVDWFTPDGLKSWGDGRLTILGTEGFIEIRKNIDPGGREGGNHLFITDKKETRYIDCSKENLPYGEQLVNDVLNRTETAMSQEHCFLATELAIKAQKQAQTIHLKK</sequence>